<keyword evidence="8 9" id="KW-0539">Nucleus</keyword>
<evidence type="ECO:0000256" key="10">
    <source>
        <dbReference type="RuleBase" id="RU000682"/>
    </source>
</evidence>
<dbReference type="PROSITE" id="PS00027">
    <property type="entry name" value="HOMEOBOX_1"/>
    <property type="match status" value="1"/>
</dbReference>
<evidence type="ECO:0000256" key="2">
    <source>
        <dbReference type="ARBA" id="ARBA00022723"/>
    </source>
</evidence>
<protein>
    <submittedName>
        <fullName evidence="13">Homeobox domain-containing protein</fullName>
    </submittedName>
</protein>
<dbReference type="InterPro" id="IPR001356">
    <property type="entry name" value="HD"/>
</dbReference>
<evidence type="ECO:0000256" key="5">
    <source>
        <dbReference type="ARBA" id="ARBA00022833"/>
    </source>
</evidence>
<proteinExistence type="predicted"/>
<keyword evidence="6 9" id="KW-0238">DNA-binding</keyword>
<accession>A0A915M1S9</accession>
<evidence type="ECO:0000256" key="3">
    <source>
        <dbReference type="ARBA" id="ARBA00022737"/>
    </source>
</evidence>
<dbReference type="PANTHER" id="PTHR45891:SF3">
    <property type="entry name" value="ZINC FINGER PROTEIN 2"/>
    <property type="match status" value="1"/>
</dbReference>
<feature type="domain" description="Homeobox" evidence="11">
    <location>
        <begin position="122"/>
        <end position="156"/>
    </location>
</feature>
<dbReference type="Pfam" id="PF00046">
    <property type="entry name" value="Homeodomain"/>
    <property type="match status" value="1"/>
</dbReference>
<dbReference type="Proteomes" id="UP000887561">
    <property type="component" value="Unplaced"/>
</dbReference>
<evidence type="ECO:0000313" key="12">
    <source>
        <dbReference type="Proteomes" id="UP000887561"/>
    </source>
</evidence>
<dbReference type="InterPro" id="IPR017970">
    <property type="entry name" value="Homeobox_CS"/>
</dbReference>
<dbReference type="SMART" id="SM00389">
    <property type="entry name" value="HOX"/>
    <property type="match status" value="1"/>
</dbReference>
<feature type="DNA-binding region" description="Homeobox" evidence="9">
    <location>
        <begin position="124"/>
        <end position="157"/>
    </location>
</feature>
<evidence type="ECO:0000256" key="1">
    <source>
        <dbReference type="ARBA" id="ARBA00004123"/>
    </source>
</evidence>
<keyword evidence="5" id="KW-0862">Zinc</keyword>
<evidence type="ECO:0000313" key="13">
    <source>
        <dbReference type="WBParaSite" id="scaffold22697_cov173.g19963"/>
    </source>
</evidence>
<evidence type="ECO:0000259" key="11">
    <source>
        <dbReference type="PROSITE" id="PS50071"/>
    </source>
</evidence>
<dbReference type="PANTHER" id="PTHR45891">
    <property type="entry name" value="ZINC FINGER HOMEOBOX PROTEIN"/>
    <property type="match status" value="1"/>
</dbReference>
<keyword evidence="2" id="KW-0479">Metal-binding</keyword>
<dbReference type="InterPro" id="IPR051968">
    <property type="entry name" value="ZnFinger_Homeobox_TR"/>
</dbReference>
<keyword evidence="12" id="KW-1185">Reference proteome</keyword>
<organism evidence="12 13">
    <name type="scientific">Meloidogyne javanica</name>
    <name type="common">Root-knot nematode worm</name>
    <dbReference type="NCBI Taxonomy" id="6303"/>
    <lineage>
        <taxon>Eukaryota</taxon>
        <taxon>Metazoa</taxon>
        <taxon>Ecdysozoa</taxon>
        <taxon>Nematoda</taxon>
        <taxon>Chromadorea</taxon>
        <taxon>Rhabditida</taxon>
        <taxon>Tylenchina</taxon>
        <taxon>Tylenchomorpha</taxon>
        <taxon>Tylenchoidea</taxon>
        <taxon>Meloidogynidae</taxon>
        <taxon>Meloidogyninae</taxon>
        <taxon>Meloidogyne</taxon>
        <taxon>Meloidogyne incognita group</taxon>
    </lineage>
</organism>
<dbReference type="GO" id="GO:0008270">
    <property type="term" value="F:zinc ion binding"/>
    <property type="evidence" value="ECO:0007669"/>
    <property type="project" value="UniProtKB-KW"/>
</dbReference>
<dbReference type="GO" id="GO:0005634">
    <property type="term" value="C:nucleus"/>
    <property type="evidence" value="ECO:0007669"/>
    <property type="project" value="UniProtKB-SubCell"/>
</dbReference>
<dbReference type="WBParaSite" id="scaffold22697_cov173.g19963">
    <property type="protein sequence ID" value="scaffold22697_cov173.g19963"/>
    <property type="gene ID" value="scaffold22697_cov173.g19963"/>
</dbReference>
<keyword evidence="3" id="KW-0677">Repeat</keyword>
<dbReference type="AlphaFoldDB" id="A0A915M1S9"/>
<evidence type="ECO:0000256" key="7">
    <source>
        <dbReference type="ARBA" id="ARBA00023155"/>
    </source>
</evidence>
<evidence type="ECO:0000256" key="4">
    <source>
        <dbReference type="ARBA" id="ARBA00022771"/>
    </source>
</evidence>
<dbReference type="CDD" id="cd00086">
    <property type="entry name" value="homeodomain"/>
    <property type="match status" value="1"/>
</dbReference>
<keyword evidence="4" id="KW-0863">Zinc-finger</keyword>
<dbReference type="SUPFAM" id="SSF46689">
    <property type="entry name" value="Homeodomain-like"/>
    <property type="match status" value="1"/>
</dbReference>
<evidence type="ECO:0000256" key="9">
    <source>
        <dbReference type="PROSITE-ProRule" id="PRU00108"/>
    </source>
</evidence>
<evidence type="ECO:0000256" key="8">
    <source>
        <dbReference type="ARBA" id="ARBA00023242"/>
    </source>
</evidence>
<keyword evidence="7 9" id="KW-0371">Homeobox</keyword>
<dbReference type="PROSITE" id="PS50071">
    <property type="entry name" value="HOMEOBOX_2"/>
    <property type="match status" value="1"/>
</dbReference>
<reference evidence="13" key="1">
    <citation type="submission" date="2022-11" db="UniProtKB">
        <authorList>
            <consortium name="WormBaseParasite"/>
        </authorList>
    </citation>
    <scope>IDENTIFICATION</scope>
</reference>
<dbReference type="InterPro" id="IPR009057">
    <property type="entry name" value="Homeodomain-like_sf"/>
</dbReference>
<sequence length="196" mass="22649">MSQIFNNDSQQKQQNDVDSFCAVQMAQIAQMMLSAQMTAAAQMASLNSENGRNGLLNLLGIKNEEETIITKEVDDNQELNKSVSPYEEPRAKKQKTELEINLLQHSKNEPEQELVMIMLRFYASEEQIKEMAQRTNLAEKVIKHWFRNTLFKERQRDKDSPYNFSIPPQMSIDLATYHKTGEAKIVPLIKQEVKNK</sequence>
<dbReference type="GO" id="GO:0000981">
    <property type="term" value="F:DNA-binding transcription factor activity, RNA polymerase II-specific"/>
    <property type="evidence" value="ECO:0007669"/>
    <property type="project" value="InterPro"/>
</dbReference>
<comment type="subcellular location">
    <subcellularLocation>
        <location evidence="1 9 10">Nucleus</location>
    </subcellularLocation>
</comment>
<dbReference type="GO" id="GO:0000978">
    <property type="term" value="F:RNA polymerase II cis-regulatory region sequence-specific DNA binding"/>
    <property type="evidence" value="ECO:0007669"/>
    <property type="project" value="TreeGrafter"/>
</dbReference>
<evidence type="ECO:0000256" key="6">
    <source>
        <dbReference type="ARBA" id="ARBA00023125"/>
    </source>
</evidence>
<dbReference type="Gene3D" id="1.10.10.60">
    <property type="entry name" value="Homeodomain-like"/>
    <property type="match status" value="1"/>
</dbReference>
<name>A0A915M1S9_MELJA</name>